<feature type="transmembrane region" description="Helical" evidence="6">
    <location>
        <begin position="237"/>
        <end position="256"/>
    </location>
</feature>
<dbReference type="PANTHER" id="PTHR11132">
    <property type="entry name" value="SOLUTE CARRIER FAMILY 35"/>
    <property type="match status" value="1"/>
</dbReference>
<feature type="transmembrane region" description="Helical" evidence="6">
    <location>
        <begin position="405"/>
        <end position="423"/>
    </location>
</feature>
<evidence type="ECO:0000256" key="6">
    <source>
        <dbReference type="SAM" id="Phobius"/>
    </source>
</evidence>
<feature type="domain" description="Sugar phosphate transporter" evidence="7">
    <location>
        <begin position="55"/>
        <end position="340"/>
    </location>
</feature>
<proteinExistence type="predicted"/>
<feature type="compositionally biased region" description="Pro residues" evidence="5">
    <location>
        <begin position="369"/>
        <end position="381"/>
    </location>
</feature>
<evidence type="ECO:0000256" key="1">
    <source>
        <dbReference type="ARBA" id="ARBA00004141"/>
    </source>
</evidence>
<feature type="transmembrane region" description="Helical" evidence="6">
    <location>
        <begin position="268"/>
        <end position="288"/>
    </location>
</feature>
<feature type="region of interest" description="Disordered" evidence="5">
    <location>
        <begin position="1"/>
        <end position="45"/>
    </location>
</feature>
<keyword evidence="3 6" id="KW-1133">Transmembrane helix</keyword>
<organism evidence="8 9">
    <name type="scientific">Durusdinium trenchii</name>
    <dbReference type="NCBI Taxonomy" id="1381693"/>
    <lineage>
        <taxon>Eukaryota</taxon>
        <taxon>Sar</taxon>
        <taxon>Alveolata</taxon>
        <taxon>Dinophyceae</taxon>
        <taxon>Suessiales</taxon>
        <taxon>Symbiodiniaceae</taxon>
        <taxon>Durusdinium</taxon>
    </lineage>
</organism>
<feature type="transmembrane region" description="Helical" evidence="6">
    <location>
        <begin position="55"/>
        <end position="73"/>
    </location>
</feature>
<feature type="transmembrane region" description="Helical" evidence="6">
    <location>
        <begin position="85"/>
        <end position="105"/>
    </location>
</feature>
<dbReference type="EMBL" id="CAXAMN010006814">
    <property type="protein sequence ID" value="CAK9019309.1"/>
    <property type="molecule type" value="Genomic_DNA"/>
</dbReference>
<keyword evidence="9" id="KW-1185">Reference proteome</keyword>
<protein>
    <recommendedName>
        <fullName evidence="7">Sugar phosphate transporter domain-containing protein</fullName>
    </recommendedName>
</protein>
<keyword evidence="2 6" id="KW-0812">Transmembrane</keyword>
<name>A0ABP0JYC7_9DINO</name>
<evidence type="ECO:0000256" key="3">
    <source>
        <dbReference type="ARBA" id="ARBA00022989"/>
    </source>
</evidence>
<evidence type="ECO:0000256" key="4">
    <source>
        <dbReference type="ARBA" id="ARBA00023136"/>
    </source>
</evidence>
<evidence type="ECO:0000313" key="9">
    <source>
        <dbReference type="Proteomes" id="UP001642484"/>
    </source>
</evidence>
<feature type="region of interest" description="Disordered" evidence="5">
    <location>
        <begin position="364"/>
        <end position="383"/>
    </location>
</feature>
<accession>A0ABP0JYC7</accession>
<sequence>MCRDRDLEGESAGQPGKCSGLQDEVSTGAPSSVRSKPASTEKNTEGHSQWRARRLLLVSLWYVVSFLGILLNKELLSPGASGERITVTVLALVQMLSTVFTGVFFQTVGRSAIRRVGSASEVNDLLLLGLLRVLVTVLGLVSLSFVAASFTETIKASSPFFTVAAAWLLTGERTPLPAVVTLVPILLGLVLATTGELSFTLVGFAAALAVNVTECVQNVFCSWLLQKGSFKSNELQFYSALAALVVLLPAAAWQAWAGEAVLPCQAAFVWWRLPCAGLVFVLQSALVFKLMSLYSPVTVSVLNTVKRALIICCSALYFRNVITLTTLCGTVVTLLGSGLYGILKSTHVSSEVYAASNSMAPEAIAPKTTPTPPVKPSPPVAPAAMPQERRRCWLRRRSGRRGRHSCGSLFVSALLAFQFLTALQKERPPTQSEDCAASRAWVLPAKHRVVPHLSRGMLPRARGIGSHGFTFRPCEGYKLVEGQIRRSEQETHSIRRAVRLKV</sequence>
<keyword evidence="4 6" id="KW-0472">Membrane</keyword>
<dbReference type="InterPro" id="IPR050186">
    <property type="entry name" value="TPT_transporter"/>
</dbReference>
<evidence type="ECO:0000313" key="8">
    <source>
        <dbReference type="EMBL" id="CAK9019309.1"/>
    </source>
</evidence>
<gene>
    <name evidence="8" type="ORF">CCMP2556_LOCUS13615</name>
</gene>
<comment type="subcellular location">
    <subcellularLocation>
        <location evidence="1">Membrane</location>
        <topology evidence="1">Multi-pass membrane protein</topology>
    </subcellularLocation>
</comment>
<evidence type="ECO:0000256" key="2">
    <source>
        <dbReference type="ARBA" id="ARBA00022692"/>
    </source>
</evidence>
<dbReference type="Pfam" id="PF03151">
    <property type="entry name" value="TPT"/>
    <property type="match status" value="1"/>
</dbReference>
<dbReference type="InterPro" id="IPR004853">
    <property type="entry name" value="Sugar_P_trans_dom"/>
</dbReference>
<reference evidence="8 9" key="1">
    <citation type="submission" date="2024-02" db="EMBL/GenBank/DDBJ databases">
        <authorList>
            <person name="Chen Y."/>
            <person name="Shah S."/>
            <person name="Dougan E. K."/>
            <person name="Thang M."/>
            <person name="Chan C."/>
        </authorList>
    </citation>
    <scope>NUCLEOTIDE SEQUENCE [LARGE SCALE GENOMIC DNA]</scope>
</reference>
<evidence type="ECO:0000256" key="5">
    <source>
        <dbReference type="SAM" id="MobiDB-lite"/>
    </source>
</evidence>
<feature type="transmembrane region" description="Helical" evidence="6">
    <location>
        <begin position="176"/>
        <end position="195"/>
    </location>
</feature>
<dbReference type="Proteomes" id="UP001642484">
    <property type="component" value="Unassembled WGS sequence"/>
</dbReference>
<comment type="caution">
    <text evidence="8">The sequence shown here is derived from an EMBL/GenBank/DDBJ whole genome shotgun (WGS) entry which is preliminary data.</text>
</comment>
<evidence type="ECO:0000259" key="7">
    <source>
        <dbReference type="Pfam" id="PF03151"/>
    </source>
</evidence>
<feature type="transmembrane region" description="Helical" evidence="6">
    <location>
        <begin position="125"/>
        <end position="147"/>
    </location>
</feature>
<feature type="transmembrane region" description="Helical" evidence="6">
    <location>
        <begin position="201"/>
        <end position="225"/>
    </location>
</feature>
<feature type="compositionally biased region" description="Polar residues" evidence="5">
    <location>
        <begin position="24"/>
        <end position="41"/>
    </location>
</feature>
<feature type="transmembrane region" description="Helical" evidence="6">
    <location>
        <begin position="324"/>
        <end position="343"/>
    </location>
</feature>